<dbReference type="PANTHER" id="PTHR42885">
    <property type="entry name" value="HISTIDINOL-PHOSPHATE AMINOTRANSFERASE-RELATED"/>
    <property type="match status" value="1"/>
</dbReference>
<dbReference type="Gene3D" id="3.40.640.10">
    <property type="entry name" value="Type I PLP-dependent aspartate aminotransferase-like (Major domain)"/>
    <property type="match status" value="1"/>
</dbReference>
<name>A0A1H8ZAB2_9EURY</name>
<protein>
    <recommendedName>
        <fullName evidence="3">Aminotransferase</fullName>
        <ecNumber evidence="3">2.6.1.-</ecNumber>
    </recommendedName>
</protein>
<gene>
    <name evidence="6" type="ORF">SAMN04489841_0110</name>
</gene>
<comment type="cofactor">
    <cofactor evidence="1 3">
        <name>pyridoxal 5'-phosphate</name>
        <dbReference type="ChEBI" id="CHEBI:597326"/>
    </cofactor>
</comment>
<evidence type="ECO:0000256" key="2">
    <source>
        <dbReference type="ARBA" id="ARBA00022898"/>
    </source>
</evidence>
<reference evidence="7" key="1">
    <citation type="submission" date="2016-10" db="EMBL/GenBank/DDBJ databases">
        <authorList>
            <person name="Varghese N."/>
            <person name="Submissions S."/>
        </authorList>
    </citation>
    <scope>NUCLEOTIDE SEQUENCE [LARGE SCALE GENOMIC DNA]</scope>
    <source>
        <strain evidence="7">DSM 25055</strain>
    </source>
</reference>
<feature type="domain" description="Aminotransferase class I/classII large" evidence="5">
    <location>
        <begin position="22"/>
        <end position="338"/>
    </location>
</feature>
<sequence>MDPESIRTGQRVPHGGESDRDLLDFSANTNPRTPDGVGDAYAAALEASRRYPDDDYPDFRAAAAAFVGCDSERVIPTAGGLAAIRLAMEGVLEPGDEALVPYPSFGEYAREVRLQGATPRFVRYDELIDVGPTVLESCALAVVCTPNNPTGDAIDLDALAAFAARCADADTTLLVDEAFLGFTDRPSAATVDLEPVVVARSLTKLFGLPGLRAGFAVATGEQRDALATARRTWSLGTPAARVGAHCLRRDEFVRETRGRVARERERMRGALERRFDVYPSDAPYLLCDVGDRDVSTVIANARAAGVAIRDATTFRALDSHVRVAVKDRTANDRLLAALGVRDREDVGPETDP</sequence>
<dbReference type="STRING" id="1186196.SAMN04489841_0110"/>
<feature type="region of interest" description="Disordered" evidence="4">
    <location>
        <begin position="1"/>
        <end position="38"/>
    </location>
</feature>
<evidence type="ECO:0000256" key="3">
    <source>
        <dbReference type="RuleBase" id="RU000481"/>
    </source>
</evidence>
<dbReference type="InterPro" id="IPR015422">
    <property type="entry name" value="PyrdxlP-dep_Trfase_small"/>
</dbReference>
<dbReference type="AlphaFoldDB" id="A0A1H8ZAB2"/>
<accession>A0A1H8ZAB2</accession>
<keyword evidence="2" id="KW-0663">Pyridoxal phosphate</keyword>
<comment type="similarity">
    <text evidence="3">Belongs to the class-I pyridoxal-phosphate-dependent aminotransferase family.</text>
</comment>
<dbReference type="EC" id="2.6.1.-" evidence="3"/>
<dbReference type="InterPro" id="IPR015424">
    <property type="entry name" value="PyrdxlP-dep_Trfase"/>
</dbReference>
<proteinExistence type="inferred from homology"/>
<evidence type="ECO:0000313" key="7">
    <source>
        <dbReference type="Proteomes" id="UP000199114"/>
    </source>
</evidence>
<organism evidence="6 7">
    <name type="scientific">Natrinema salaciae</name>
    <dbReference type="NCBI Taxonomy" id="1186196"/>
    <lineage>
        <taxon>Archaea</taxon>
        <taxon>Methanobacteriati</taxon>
        <taxon>Methanobacteriota</taxon>
        <taxon>Stenosarchaea group</taxon>
        <taxon>Halobacteria</taxon>
        <taxon>Halobacteriales</taxon>
        <taxon>Natrialbaceae</taxon>
        <taxon>Natrinema</taxon>
    </lineage>
</organism>
<dbReference type="Pfam" id="PF00155">
    <property type="entry name" value="Aminotran_1_2"/>
    <property type="match status" value="1"/>
</dbReference>
<dbReference type="InterPro" id="IPR004839">
    <property type="entry name" value="Aminotransferase_I/II_large"/>
</dbReference>
<dbReference type="InterPro" id="IPR015421">
    <property type="entry name" value="PyrdxlP-dep_Trfase_major"/>
</dbReference>
<keyword evidence="3" id="KW-0032">Aminotransferase</keyword>
<dbReference type="SUPFAM" id="SSF53383">
    <property type="entry name" value="PLP-dependent transferases"/>
    <property type="match status" value="1"/>
</dbReference>
<dbReference type="OrthoDB" id="39225at2157"/>
<dbReference type="GO" id="GO:0030170">
    <property type="term" value="F:pyridoxal phosphate binding"/>
    <property type="evidence" value="ECO:0007669"/>
    <property type="project" value="InterPro"/>
</dbReference>
<dbReference type="Proteomes" id="UP000199114">
    <property type="component" value="Unassembled WGS sequence"/>
</dbReference>
<dbReference type="Gene3D" id="3.90.1150.10">
    <property type="entry name" value="Aspartate Aminotransferase, domain 1"/>
    <property type="match status" value="1"/>
</dbReference>
<evidence type="ECO:0000313" key="6">
    <source>
        <dbReference type="EMBL" id="SEP61380.1"/>
    </source>
</evidence>
<dbReference type="RefSeq" id="WP_090611511.1">
    <property type="nucleotide sequence ID" value="NZ_FOFD01000001.1"/>
</dbReference>
<keyword evidence="3" id="KW-0808">Transferase</keyword>
<evidence type="ECO:0000256" key="4">
    <source>
        <dbReference type="SAM" id="MobiDB-lite"/>
    </source>
</evidence>
<dbReference type="CDD" id="cd00609">
    <property type="entry name" value="AAT_like"/>
    <property type="match status" value="1"/>
</dbReference>
<dbReference type="PANTHER" id="PTHR42885:SF1">
    <property type="entry name" value="THREONINE-PHOSPHATE DECARBOXYLASE"/>
    <property type="match status" value="1"/>
</dbReference>
<dbReference type="GO" id="GO:0008483">
    <property type="term" value="F:transaminase activity"/>
    <property type="evidence" value="ECO:0007669"/>
    <property type="project" value="UniProtKB-KW"/>
</dbReference>
<keyword evidence="7" id="KW-1185">Reference proteome</keyword>
<dbReference type="InterPro" id="IPR004838">
    <property type="entry name" value="NHTrfase_class1_PyrdxlP-BS"/>
</dbReference>
<feature type="compositionally biased region" description="Basic and acidic residues" evidence="4">
    <location>
        <begin position="14"/>
        <end position="23"/>
    </location>
</feature>
<evidence type="ECO:0000259" key="5">
    <source>
        <dbReference type="Pfam" id="PF00155"/>
    </source>
</evidence>
<dbReference type="PROSITE" id="PS00105">
    <property type="entry name" value="AA_TRANSFER_CLASS_1"/>
    <property type="match status" value="1"/>
</dbReference>
<dbReference type="EMBL" id="FOFD01000001">
    <property type="protein sequence ID" value="SEP61380.1"/>
    <property type="molecule type" value="Genomic_DNA"/>
</dbReference>
<evidence type="ECO:0000256" key="1">
    <source>
        <dbReference type="ARBA" id="ARBA00001933"/>
    </source>
</evidence>